<evidence type="ECO:0000313" key="5">
    <source>
        <dbReference type="EMBL" id="ROU03930.1"/>
    </source>
</evidence>
<evidence type="ECO:0000256" key="1">
    <source>
        <dbReference type="ARBA" id="ARBA00000830"/>
    </source>
</evidence>
<dbReference type="Gene3D" id="1.10.150.240">
    <property type="entry name" value="Putative phosphatase, domain 2"/>
    <property type="match status" value="1"/>
</dbReference>
<dbReference type="GO" id="GO:0006281">
    <property type="term" value="P:DNA repair"/>
    <property type="evidence" value="ECO:0007669"/>
    <property type="project" value="TreeGrafter"/>
</dbReference>
<dbReference type="InterPro" id="IPR023198">
    <property type="entry name" value="PGP-like_dom2"/>
</dbReference>
<evidence type="ECO:0000313" key="6">
    <source>
        <dbReference type="Proteomes" id="UP000268016"/>
    </source>
</evidence>
<comment type="catalytic activity">
    <reaction evidence="1">
        <text>2-phosphoglycolate + H2O = glycolate + phosphate</text>
        <dbReference type="Rhea" id="RHEA:14369"/>
        <dbReference type="ChEBI" id="CHEBI:15377"/>
        <dbReference type="ChEBI" id="CHEBI:29805"/>
        <dbReference type="ChEBI" id="CHEBI:43474"/>
        <dbReference type="ChEBI" id="CHEBI:58033"/>
        <dbReference type="EC" id="3.1.3.18"/>
    </reaction>
</comment>
<proteinExistence type="inferred from homology"/>
<dbReference type="SUPFAM" id="SSF56784">
    <property type="entry name" value="HAD-like"/>
    <property type="match status" value="1"/>
</dbReference>
<evidence type="ECO:0000256" key="2">
    <source>
        <dbReference type="ARBA" id="ARBA00004818"/>
    </source>
</evidence>
<accession>A0A3N2R8Y1</accession>
<dbReference type="NCBIfam" id="TIGR01509">
    <property type="entry name" value="HAD-SF-IA-v3"/>
    <property type="match status" value="1"/>
</dbReference>
<comment type="pathway">
    <text evidence="2">Organic acid metabolism; glycolate biosynthesis; glycolate from 2-phosphoglycolate: step 1/1.</text>
</comment>
<dbReference type="PANTHER" id="PTHR43434">
    <property type="entry name" value="PHOSPHOGLYCOLATE PHOSPHATASE"/>
    <property type="match status" value="1"/>
</dbReference>
<comment type="caution">
    <text evidence="5">The sequence shown here is derived from an EMBL/GenBank/DDBJ whole genome shotgun (WGS) entry which is preliminary data.</text>
</comment>
<dbReference type="GO" id="GO:0008967">
    <property type="term" value="F:phosphoglycolate phosphatase activity"/>
    <property type="evidence" value="ECO:0007669"/>
    <property type="project" value="UniProtKB-EC"/>
</dbReference>
<dbReference type="Gene3D" id="3.40.50.1000">
    <property type="entry name" value="HAD superfamily/HAD-like"/>
    <property type="match status" value="1"/>
</dbReference>
<organism evidence="5 6">
    <name type="scientific">Histidinibacterium lentulum</name>
    <dbReference type="NCBI Taxonomy" id="2480588"/>
    <lineage>
        <taxon>Bacteria</taxon>
        <taxon>Pseudomonadati</taxon>
        <taxon>Pseudomonadota</taxon>
        <taxon>Alphaproteobacteria</taxon>
        <taxon>Rhodobacterales</taxon>
        <taxon>Paracoccaceae</taxon>
        <taxon>Histidinibacterium</taxon>
    </lineage>
</organism>
<dbReference type="OrthoDB" id="9797743at2"/>
<dbReference type="Pfam" id="PF00702">
    <property type="entry name" value="Hydrolase"/>
    <property type="match status" value="1"/>
</dbReference>
<evidence type="ECO:0000256" key="3">
    <source>
        <dbReference type="ARBA" id="ARBA00006171"/>
    </source>
</evidence>
<protein>
    <recommendedName>
        <fullName evidence="4">phosphoglycolate phosphatase</fullName>
        <ecNumber evidence="4">3.1.3.18</ecNumber>
    </recommendedName>
</protein>
<gene>
    <name evidence="5" type="ORF">EAT49_00535</name>
</gene>
<dbReference type="InterPro" id="IPR006439">
    <property type="entry name" value="HAD-SF_hydro_IA"/>
</dbReference>
<dbReference type="AlphaFoldDB" id="A0A3N2R8Y1"/>
<dbReference type="PANTHER" id="PTHR43434:SF1">
    <property type="entry name" value="PHOSPHOGLYCOLATE PHOSPHATASE"/>
    <property type="match status" value="1"/>
</dbReference>
<keyword evidence="6" id="KW-1185">Reference proteome</keyword>
<keyword evidence="5" id="KW-0378">Hydrolase</keyword>
<comment type="similarity">
    <text evidence="3">Belongs to the HAD-like hydrolase superfamily. CbbY/CbbZ/Gph/YieH family.</text>
</comment>
<dbReference type="Proteomes" id="UP000268016">
    <property type="component" value="Unassembled WGS sequence"/>
</dbReference>
<evidence type="ECO:0000256" key="4">
    <source>
        <dbReference type="ARBA" id="ARBA00013078"/>
    </source>
</evidence>
<dbReference type="RefSeq" id="WP_123640282.1">
    <property type="nucleotide sequence ID" value="NZ_ML119081.1"/>
</dbReference>
<dbReference type="InterPro" id="IPR036412">
    <property type="entry name" value="HAD-like_sf"/>
</dbReference>
<reference evidence="5 6" key="1">
    <citation type="submission" date="2018-10" db="EMBL/GenBank/DDBJ databases">
        <title>Histidinibacterium lentulum gen. nov., sp. nov., a marine bacterium from the culture broth of Picochlorum sp. 122.</title>
        <authorList>
            <person name="Wang G."/>
        </authorList>
    </citation>
    <scope>NUCLEOTIDE SEQUENCE [LARGE SCALE GENOMIC DNA]</scope>
    <source>
        <strain evidence="5 6">B17</strain>
    </source>
</reference>
<dbReference type="EC" id="3.1.3.18" evidence="4"/>
<dbReference type="EMBL" id="RDRB01000001">
    <property type="protein sequence ID" value="ROU03930.1"/>
    <property type="molecule type" value="Genomic_DNA"/>
</dbReference>
<dbReference type="InterPro" id="IPR023214">
    <property type="entry name" value="HAD_sf"/>
</dbReference>
<name>A0A3N2R8Y1_9RHOB</name>
<dbReference type="InterPro" id="IPR050155">
    <property type="entry name" value="HAD-like_hydrolase_sf"/>
</dbReference>
<sequence length="224" mass="23102">MTVDLVIFDCDGVLVDSEGPVRAAVADELAGLGLSAGAGLLGDLLGGRALTAAVPPLARCLGTDLPPDFAARCRGRLLEDYRPHLRATPGLPPLLAGLRPAFCAVSVSGPERLGATLSAAGLDRFFGDRTFSAAEVARPPPAPDLFLLAARRMGADPLRTLVVEDSPSGLVAARSAGMRALLYAGAGHLAGADLSDWADDVTILADWSDFPPAFMSHAGQMPVH</sequence>